<evidence type="ECO:0000256" key="1">
    <source>
        <dbReference type="ARBA" id="ARBA00004477"/>
    </source>
</evidence>
<dbReference type="GO" id="GO:0000026">
    <property type="term" value="F:alpha-1,2-mannosyltransferase activity"/>
    <property type="evidence" value="ECO:0007669"/>
    <property type="project" value="TreeGrafter"/>
</dbReference>
<keyword evidence="13" id="KW-1185">Reference proteome</keyword>
<feature type="transmembrane region" description="Helical" evidence="10">
    <location>
        <begin position="302"/>
        <end position="321"/>
    </location>
</feature>
<dbReference type="PANTHER" id="PTHR22760">
    <property type="entry name" value="GLYCOSYLTRANSFERASE"/>
    <property type="match status" value="1"/>
</dbReference>
<comment type="pathway">
    <text evidence="2">Protein modification; protein glycosylation.</text>
</comment>
<keyword evidence="11" id="KW-0732">Signal</keyword>
<gene>
    <name evidence="12" type="ORF">K470DRAFT_283531</name>
</gene>
<feature type="transmembrane region" description="Helical" evidence="10">
    <location>
        <begin position="139"/>
        <end position="157"/>
    </location>
</feature>
<keyword evidence="7 10" id="KW-0256">Endoplasmic reticulum</keyword>
<keyword evidence="6 10" id="KW-0812">Transmembrane</keyword>
<feature type="transmembrane region" description="Helical" evidence="10">
    <location>
        <begin position="209"/>
        <end position="226"/>
    </location>
</feature>
<evidence type="ECO:0000256" key="2">
    <source>
        <dbReference type="ARBA" id="ARBA00004922"/>
    </source>
</evidence>
<evidence type="ECO:0000256" key="7">
    <source>
        <dbReference type="ARBA" id="ARBA00022824"/>
    </source>
</evidence>
<dbReference type="AlphaFoldDB" id="A0A6A7BS91"/>
<comment type="subcellular location">
    <subcellularLocation>
        <location evidence="1 10">Endoplasmic reticulum membrane</location>
        <topology evidence="1 10">Multi-pass membrane protein</topology>
    </subcellularLocation>
</comment>
<dbReference type="Proteomes" id="UP000799421">
    <property type="component" value="Unassembled WGS sequence"/>
</dbReference>
<comment type="similarity">
    <text evidence="3 10">Belongs to the glycosyltransferase 22 family.</text>
</comment>
<evidence type="ECO:0000313" key="12">
    <source>
        <dbReference type="EMBL" id="KAF2857932.1"/>
    </source>
</evidence>
<evidence type="ECO:0000313" key="13">
    <source>
        <dbReference type="Proteomes" id="UP000799421"/>
    </source>
</evidence>
<proteinExistence type="inferred from homology"/>
<evidence type="ECO:0000256" key="9">
    <source>
        <dbReference type="ARBA" id="ARBA00023136"/>
    </source>
</evidence>
<accession>A0A6A7BS91</accession>
<evidence type="ECO:0000256" key="5">
    <source>
        <dbReference type="ARBA" id="ARBA00022679"/>
    </source>
</evidence>
<dbReference type="EMBL" id="MU006022">
    <property type="protein sequence ID" value="KAF2857932.1"/>
    <property type="molecule type" value="Genomic_DNA"/>
</dbReference>
<evidence type="ECO:0000256" key="10">
    <source>
        <dbReference type="RuleBase" id="RU363075"/>
    </source>
</evidence>
<keyword evidence="4 10" id="KW-0328">Glycosyltransferase</keyword>
<keyword evidence="8 10" id="KW-1133">Transmembrane helix</keyword>
<dbReference type="EC" id="2.4.1.-" evidence="10"/>
<dbReference type="GO" id="GO:0006487">
    <property type="term" value="P:protein N-linked glycosylation"/>
    <property type="evidence" value="ECO:0007669"/>
    <property type="project" value="TreeGrafter"/>
</dbReference>
<name>A0A6A7BS91_9PEZI</name>
<reference evidence="12" key="1">
    <citation type="journal article" date="2020" name="Stud. Mycol.">
        <title>101 Dothideomycetes genomes: a test case for predicting lifestyles and emergence of pathogens.</title>
        <authorList>
            <person name="Haridas S."/>
            <person name="Albert R."/>
            <person name="Binder M."/>
            <person name="Bloem J."/>
            <person name="Labutti K."/>
            <person name="Salamov A."/>
            <person name="Andreopoulos B."/>
            <person name="Baker S."/>
            <person name="Barry K."/>
            <person name="Bills G."/>
            <person name="Bluhm B."/>
            <person name="Cannon C."/>
            <person name="Castanera R."/>
            <person name="Culley D."/>
            <person name="Daum C."/>
            <person name="Ezra D."/>
            <person name="Gonzalez J."/>
            <person name="Henrissat B."/>
            <person name="Kuo A."/>
            <person name="Liang C."/>
            <person name="Lipzen A."/>
            <person name="Lutzoni F."/>
            <person name="Magnuson J."/>
            <person name="Mondo S."/>
            <person name="Nolan M."/>
            <person name="Ohm R."/>
            <person name="Pangilinan J."/>
            <person name="Park H.-J."/>
            <person name="Ramirez L."/>
            <person name="Alfaro M."/>
            <person name="Sun H."/>
            <person name="Tritt A."/>
            <person name="Yoshinaga Y."/>
            <person name="Zwiers L.-H."/>
            <person name="Turgeon B."/>
            <person name="Goodwin S."/>
            <person name="Spatafora J."/>
            <person name="Crous P."/>
            <person name="Grigoriev I."/>
        </authorList>
    </citation>
    <scope>NUCLEOTIDE SEQUENCE</scope>
    <source>
        <strain evidence="12">CBS 480.64</strain>
    </source>
</reference>
<dbReference type="Pfam" id="PF03901">
    <property type="entry name" value="Glyco_transf_22"/>
    <property type="match status" value="1"/>
</dbReference>
<organism evidence="12 13">
    <name type="scientific">Piedraia hortae CBS 480.64</name>
    <dbReference type="NCBI Taxonomy" id="1314780"/>
    <lineage>
        <taxon>Eukaryota</taxon>
        <taxon>Fungi</taxon>
        <taxon>Dikarya</taxon>
        <taxon>Ascomycota</taxon>
        <taxon>Pezizomycotina</taxon>
        <taxon>Dothideomycetes</taxon>
        <taxon>Dothideomycetidae</taxon>
        <taxon>Capnodiales</taxon>
        <taxon>Piedraiaceae</taxon>
        <taxon>Piedraia</taxon>
    </lineage>
</organism>
<evidence type="ECO:0000256" key="4">
    <source>
        <dbReference type="ARBA" id="ARBA00022676"/>
    </source>
</evidence>
<feature type="chain" id="PRO_5025694599" description="Mannosyltransferase" evidence="11">
    <location>
        <begin position="23"/>
        <end position="552"/>
    </location>
</feature>
<protein>
    <recommendedName>
        <fullName evidence="10">Mannosyltransferase</fullName>
        <ecNumber evidence="10">2.4.1.-</ecNumber>
    </recommendedName>
</protein>
<keyword evidence="9 10" id="KW-0472">Membrane</keyword>
<sequence>MRRRFQYQEKAFAILLVSHTLAAYFQPIQDCDEVFNYWEPTHYLSYGNGFQTWEYSPEFAIRSWAYAGLHALATLPIHLCGGSKLTEFYALRVILGIVCALCEIRLYCVIARTLNARIAIVFLAILAMSPGIFHASISYLPSSFAMYFACLGMGAFMDRRGGSKVAKGIWLFGIGATLGWPFVAALSVPYLLEECFLALIGSGQYRADFAWTVMDGVLKTLFALMLQIGVDCFFYKKLTIVPLNIVLYNVFGSKGPDLYGTEPWHFYLRNLTLNFHLWVPLALSSMPLLLLRQRSQAMRSNWVRLMVFLLPFYLWLGLFTMQPHKEERFMYPAYPALALNAAVATDILVGTLPPRLHKYSLALLLLAGAVVSLFRIIGIVTAFAAPFSIYTPLHAPNVSQAGDTVCLGKEWYRFPSHYHLPSDVKAKFIKSEFRGLLPGEFSEAGSAPGLFPGTWVVPSGMNDENRENMDKYTDLRHCTFMIDSTLPSTIPTEIERNFVDDDVSWRRLHCERFLDASATGLLPRLGYVPEFLNRVKNMGRIWGEYCLLKSKP</sequence>
<dbReference type="UniPathway" id="UPA00378"/>
<keyword evidence="5 12" id="KW-0808">Transferase</keyword>
<dbReference type="InterPro" id="IPR005599">
    <property type="entry name" value="GPI_mannosylTrfase"/>
</dbReference>
<dbReference type="GO" id="GO:0005789">
    <property type="term" value="C:endoplasmic reticulum membrane"/>
    <property type="evidence" value="ECO:0007669"/>
    <property type="project" value="UniProtKB-SubCell"/>
</dbReference>
<evidence type="ECO:0000256" key="6">
    <source>
        <dbReference type="ARBA" id="ARBA00022692"/>
    </source>
</evidence>
<feature type="signal peptide" evidence="11">
    <location>
        <begin position="1"/>
        <end position="22"/>
    </location>
</feature>
<evidence type="ECO:0000256" key="11">
    <source>
        <dbReference type="SAM" id="SignalP"/>
    </source>
</evidence>
<dbReference type="PANTHER" id="PTHR22760:SF2">
    <property type="entry name" value="ALPHA-1,2-MANNOSYLTRANSFERASE ALG9"/>
    <property type="match status" value="1"/>
</dbReference>
<feature type="transmembrane region" description="Helical" evidence="10">
    <location>
        <begin position="114"/>
        <end position="133"/>
    </location>
</feature>
<feature type="transmembrane region" description="Helical" evidence="10">
    <location>
        <begin position="169"/>
        <end position="189"/>
    </location>
</feature>
<evidence type="ECO:0000256" key="8">
    <source>
        <dbReference type="ARBA" id="ARBA00022989"/>
    </source>
</evidence>
<evidence type="ECO:0000256" key="3">
    <source>
        <dbReference type="ARBA" id="ARBA00007063"/>
    </source>
</evidence>
<feature type="transmembrane region" description="Helical" evidence="10">
    <location>
        <begin position="364"/>
        <end position="390"/>
    </location>
</feature>
<feature type="transmembrane region" description="Helical" evidence="10">
    <location>
        <begin position="333"/>
        <end position="352"/>
    </location>
</feature>
<dbReference type="OrthoDB" id="497541at2759"/>